<dbReference type="GO" id="GO:0022625">
    <property type="term" value="C:cytosolic large ribosomal subunit"/>
    <property type="evidence" value="ECO:0007669"/>
    <property type="project" value="TreeGrafter"/>
</dbReference>
<dbReference type="InterPro" id="IPR005822">
    <property type="entry name" value="Ribosomal_uL13"/>
</dbReference>
<name>A0A0G1RXS4_9BACT</name>
<dbReference type="EMBL" id="LCNT01000001">
    <property type="protein sequence ID" value="KKU61922.1"/>
    <property type="molecule type" value="Genomic_DNA"/>
</dbReference>
<keyword evidence="2 4" id="KW-0689">Ribosomal protein</keyword>
<comment type="subunit">
    <text evidence="4">Part of the 50S ribosomal subunit.</text>
</comment>
<proteinExistence type="inferred from homology"/>
<comment type="similarity">
    <text evidence="1 4">Belongs to the universal ribosomal protein uL13 family.</text>
</comment>
<dbReference type="PATRIC" id="fig|1618371.3.peg.138"/>
<dbReference type="HAMAP" id="MF_01366">
    <property type="entry name" value="Ribosomal_uL13"/>
    <property type="match status" value="1"/>
</dbReference>
<evidence type="ECO:0000256" key="4">
    <source>
        <dbReference type="HAMAP-Rule" id="MF_01366"/>
    </source>
</evidence>
<dbReference type="SUPFAM" id="SSF52161">
    <property type="entry name" value="Ribosomal protein L13"/>
    <property type="match status" value="1"/>
</dbReference>
<dbReference type="Gene3D" id="3.90.1180.10">
    <property type="entry name" value="Ribosomal protein L13"/>
    <property type="match status" value="1"/>
</dbReference>
<evidence type="ECO:0000256" key="1">
    <source>
        <dbReference type="ARBA" id="ARBA00006227"/>
    </source>
</evidence>
<comment type="caution">
    <text evidence="5">The sequence shown here is derived from an EMBL/GenBank/DDBJ whole genome shotgun (WGS) entry which is preliminary data.</text>
</comment>
<keyword evidence="3 4" id="KW-0687">Ribonucleoprotein</keyword>
<evidence type="ECO:0000256" key="3">
    <source>
        <dbReference type="ARBA" id="ARBA00023274"/>
    </source>
</evidence>
<dbReference type="GO" id="GO:0006412">
    <property type="term" value="P:translation"/>
    <property type="evidence" value="ECO:0007669"/>
    <property type="project" value="UniProtKB-UniRule"/>
</dbReference>
<evidence type="ECO:0000313" key="6">
    <source>
        <dbReference type="Proteomes" id="UP000033860"/>
    </source>
</evidence>
<dbReference type="PIRSF" id="PIRSF002181">
    <property type="entry name" value="Ribosomal_L13"/>
    <property type="match status" value="1"/>
</dbReference>
<dbReference type="PANTHER" id="PTHR11545:SF2">
    <property type="entry name" value="LARGE RIBOSOMAL SUBUNIT PROTEIN UL13M"/>
    <property type="match status" value="1"/>
</dbReference>
<evidence type="ECO:0000256" key="2">
    <source>
        <dbReference type="ARBA" id="ARBA00022980"/>
    </source>
</evidence>
<sequence>MKTYSTKPKDITRAWHLLDAKGQILGRFATKVAQLLMGKSKPYFTSYLDCGDYVVVINSDQIEVTGKKSTQKTYYHHSNYPGGLKSITFAKQLAKDSRKIIEMAVKRMLPQNKLRDPRLRRLKVFPDATHPHQSQLKPHAKKD</sequence>
<protein>
    <recommendedName>
        <fullName evidence="4">Large ribosomal subunit protein uL13</fullName>
    </recommendedName>
</protein>
<organism evidence="5 6">
    <name type="scientific">Candidatus Beckwithbacteria bacterium GW2011_GWB1_47_15</name>
    <dbReference type="NCBI Taxonomy" id="1618371"/>
    <lineage>
        <taxon>Bacteria</taxon>
        <taxon>Candidatus Beckwithiibacteriota</taxon>
    </lineage>
</organism>
<dbReference type="GO" id="GO:0003729">
    <property type="term" value="F:mRNA binding"/>
    <property type="evidence" value="ECO:0007669"/>
    <property type="project" value="TreeGrafter"/>
</dbReference>
<gene>
    <name evidence="4" type="primary">rplM</name>
    <name evidence="5" type="ORF">UX85_C0001G0136</name>
</gene>
<evidence type="ECO:0000313" key="5">
    <source>
        <dbReference type="EMBL" id="KKU61922.1"/>
    </source>
</evidence>
<dbReference type="NCBIfam" id="TIGR01066">
    <property type="entry name" value="rplM_bact"/>
    <property type="match status" value="1"/>
</dbReference>
<dbReference type="InterPro" id="IPR036899">
    <property type="entry name" value="Ribosomal_uL13_sf"/>
</dbReference>
<dbReference type="CDD" id="cd00392">
    <property type="entry name" value="Ribosomal_L13"/>
    <property type="match status" value="1"/>
</dbReference>
<reference evidence="5 6" key="1">
    <citation type="journal article" date="2015" name="Nature">
        <title>rRNA introns, odd ribosomes, and small enigmatic genomes across a large radiation of phyla.</title>
        <authorList>
            <person name="Brown C.T."/>
            <person name="Hug L.A."/>
            <person name="Thomas B.C."/>
            <person name="Sharon I."/>
            <person name="Castelle C.J."/>
            <person name="Singh A."/>
            <person name="Wilkins M.J."/>
            <person name="Williams K.H."/>
            <person name="Banfield J.F."/>
        </authorList>
    </citation>
    <scope>NUCLEOTIDE SEQUENCE [LARGE SCALE GENOMIC DNA]</scope>
</reference>
<dbReference type="Proteomes" id="UP000033860">
    <property type="component" value="Unassembled WGS sequence"/>
</dbReference>
<dbReference type="PANTHER" id="PTHR11545">
    <property type="entry name" value="RIBOSOMAL PROTEIN L13"/>
    <property type="match status" value="1"/>
</dbReference>
<comment type="function">
    <text evidence="4">This protein is one of the early assembly proteins of the 50S ribosomal subunit, although it is not seen to bind rRNA by itself. It is important during the early stages of 50S assembly.</text>
</comment>
<dbReference type="InterPro" id="IPR005823">
    <property type="entry name" value="Ribosomal_uL13_bac-type"/>
</dbReference>
<dbReference type="GO" id="GO:0017148">
    <property type="term" value="P:negative regulation of translation"/>
    <property type="evidence" value="ECO:0007669"/>
    <property type="project" value="TreeGrafter"/>
</dbReference>
<dbReference type="GO" id="GO:0003735">
    <property type="term" value="F:structural constituent of ribosome"/>
    <property type="evidence" value="ECO:0007669"/>
    <property type="project" value="InterPro"/>
</dbReference>
<accession>A0A0G1RXS4</accession>
<dbReference type="Pfam" id="PF00572">
    <property type="entry name" value="Ribosomal_L13"/>
    <property type="match status" value="1"/>
</dbReference>
<dbReference type="AlphaFoldDB" id="A0A0G1RXS4"/>